<dbReference type="EMBL" id="VDMQ01000003">
    <property type="protein sequence ID" value="TNM55784.1"/>
    <property type="molecule type" value="Genomic_DNA"/>
</dbReference>
<protein>
    <submittedName>
        <fullName evidence="1">ATP-binding protein</fullName>
    </submittedName>
</protein>
<accession>A0A5C4X2X0</accession>
<dbReference type="Proteomes" id="UP000314223">
    <property type="component" value="Unassembled WGS sequence"/>
</dbReference>
<name>A0A5C4X2X0_9MICO</name>
<comment type="caution">
    <text evidence="1">The sequence shown here is derived from an EMBL/GenBank/DDBJ whole genome shotgun (WGS) entry which is preliminary data.</text>
</comment>
<evidence type="ECO:0000313" key="2">
    <source>
        <dbReference type="Proteomes" id="UP000314223"/>
    </source>
</evidence>
<organism evidence="1 2">
    <name type="scientific">Brevibacterium sediminis</name>
    <dbReference type="NCBI Taxonomy" id="1857024"/>
    <lineage>
        <taxon>Bacteria</taxon>
        <taxon>Bacillati</taxon>
        <taxon>Actinomycetota</taxon>
        <taxon>Actinomycetes</taxon>
        <taxon>Micrococcales</taxon>
        <taxon>Brevibacteriaceae</taxon>
        <taxon>Brevibacterium</taxon>
    </lineage>
</organism>
<dbReference type="Gene3D" id="3.40.50.300">
    <property type="entry name" value="P-loop containing nucleotide triphosphate hydrolases"/>
    <property type="match status" value="1"/>
</dbReference>
<sequence length="280" mass="31225">MGSAAAARGDDGFVKELDRNFKGRESGPSGSAAVTPLVVIAGVPGAGKTEALRVLRGRSPRVRSADPEGVRRQLRQWMPWLPYALVRPILHTIAHLRVLALMLNRGGGPLVIHDPGTRRWSRRLIVSLAGILGYRPMIVFIDTDRDSALRGQAQRNRLVRRRAFDRHWRRWSELRERILRGDSLGDGEPWGRVVLSHRDAVVDDVLGLLDTAAAVGSRYSCQKLTEVTLDMTTWGDHFRLTKLSFSSSTYHRVDESLKMSYRGATLRKGVSARFAVKSLG</sequence>
<proteinExistence type="predicted"/>
<keyword evidence="1" id="KW-0067">ATP-binding</keyword>
<dbReference type="SUPFAM" id="SSF52540">
    <property type="entry name" value="P-loop containing nucleoside triphosphate hydrolases"/>
    <property type="match status" value="1"/>
</dbReference>
<dbReference type="AlphaFoldDB" id="A0A5C4X2X0"/>
<reference evidence="1 2" key="1">
    <citation type="submission" date="2019-06" db="EMBL/GenBank/DDBJ databases">
        <authorList>
            <person name="Mardanova A.M."/>
            <person name="Pudova D.S."/>
            <person name="Shagimardanova E.I."/>
            <person name="Gogoleva N.E."/>
            <person name="Lutfullin M.T."/>
            <person name="Hadieva G.F."/>
            <person name="Sharipova M.R."/>
        </authorList>
    </citation>
    <scope>NUCLEOTIDE SEQUENCE [LARGE SCALE GENOMIC DNA]</scope>
    <source>
        <strain evidence="1 2">MG-1</strain>
    </source>
</reference>
<keyword evidence="1" id="KW-0547">Nucleotide-binding</keyword>
<dbReference type="InterPro" id="IPR027417">
    <property type="entry name" value="P-loop_NTPase"/>
</dbReference>
<dbReference type="GO" id="GO:0005524">
    <property type="term" value="F:ATP binding"/>
    <property type="evidence" value="ECO:0007669"/>
    <property type="project" value="UniProtKB-KW"/>
</dbReference>
<gene>
    <name evidence="1" type="ORF">FHQ09_05885</name>
</gene>
<dbReference type="Pfam" id="PF13671">
    <property type="entry name" value="AAA_33"/>
    <property type="match status" value="1"/>
</dbReference>
<evidence type="ECO:0000313" key="1">
    <source>
        <dbReference type="EMBL" id="TNM55784.1"/>
    </source>
</evidence>
<dbReference type="RefSeq" id="WP_139467924.1">
    <property type="nucleotide sequence ID" value="NZ_VDMQ01000003.1"/>
</dbReference>